<accession>A0ABW9UEA7</accession>
<feature type="domain" description="RmlD-like substrate binding" evidence="1">
    <location>
        <begin position="9"/>
        <end position="56"/>
    </location>
</feature>
<comment type="caution">
    <text evidence="2">The sequence shown here is derived from an EMBL/GenBank/DDBJ whole genome shotgun (WGS) entry which is preliminary data.</text>
</comment>
<organism evidence="2 3">
    <name type="scientific">Paenibacillus anseongense</name>
    <dbReference type="NCBI Taxonomy" id="2682845"/>
    <lineage>
        <taxon>Bacteria</taxon>
        <taxon>Bacillati</taxon>
        <taxon>Bacillota</taxon>
        <taxon>Bacilli</taxon>
        <taxon>Bacillales</taxon>
        <taxon>Paenibacillaceae</taxon>
        <taxon>Paenibacillus</taxon>
    </lineage>
</organism>
<name>A0ABW9UEA7_9BACL</name>
<evidence type="ECO:0000313" key="3">
    <source>
        <dbReference type="Proteomes" id="UP000467637"/>
    </source>
</evidence>
<dbReference type="EMBL" id="WSEM01000016">
    <property type="protein sequence ID" value="MVQ36180.1"/>
    <property type="molecule type" value="Genomic_DNA"/>
</dbReference>
<evidence type="ECO:0000313" key="2">
    <source>
        <dbReference type="EMBL" id="MVQ36180.1"/>
    </source>
</evidence>
<dbReference type="InterPro" id="IPR029903">
    <property type="entry name" value="RmlD-like-bd"/>
</dbReference>
<evidence type="ECO:0000259" key="1">
    <source>
        <dbReference type="Pfam" id="PF04321"/>
    </source>
</evidence>
<dbReference type="Pfam" id="PF04321">
    <property type="entry name" value="RmlD_sub_bind"/>
    <property type="match status" value="1"/>
</dbReference>
<dbReference type="InterPro" id="IPR036291">
    <property type="entry name" value="NAD(P)-bd_dom_sf"/>
</dbReference>
<sequence length="63" mass="7284">MIEKSGFKVEITPGSTKDFPRLAPRPRYSAMAHTAILDNGFEDFRPWRKTLQEFLRLFGLNGK</sequence>
<gene>
    <name evidence="2" type="ORF">GON05_16285</name>
</gene>
<proteinExistence type="predicted"/>
<reference evidence="2 3" key="1">
    <citation type="submission" date="2019-12" db="EMBL/GenBank/DDBJ databases">
        <authorList>
            <person name="Huq M.A."/>
        </authorList>
    </citation>
    <scope>NUCLEOTIDE SEQUENCE [LARGE SCALE GENOMIC DNA]</scope>
    <source>
        <strain evidence="2 3">MAH-34</strain>
    </source>
</reference>
<dbReference type="SUPFAM" id="SSF51735">
    <property type="entry name" value="NAD(P)-binding Rossmann-fold domains"/>
    <property type="match status" value="1"/>
</dbReference>
<keyword evidence="3" id="KW-1185">Reference proteome</keyword>
<protein>
    <submittedName>
        <fullName evidence="2">Sugar nucleotide-binding protein</fullName>
    </submittedName>
</protein>
<dbReference type="Proteomes" id="UP000467637">
    <property type="component" value="Unassembled WGS sequence"/>
</dbReference>
<dbReference type="Gene3D" id="3.90.25.10">
    <property type="entry name" value="UDP-galactose 4-epimerase, domain 1"/>
    <property type="match status" value="1"/>
</dbReference>